<accession>A0A136PM72</accession>
<feature type="transmembrane region" description="Helical" evidence="2">
    <location>
        <begin position="39"/>
        <end position="61"/>
    </location>
</feature>
<evidence type="ECO:0000313" key="4">
    <source>
        <dbReference type="Proteomes" id="UP000070620"/>
    </source>
</evidence>
<feature type="transmembrane region" description="Helical" evidence="2">
    <location>
        <begin position="344"/>
        <end position="361"/>
    </location>
</feature>
<feature type="transmembrane region" description="Helical" evidence="2">
    <location>
        <begin position="208"/>
        <end position="238"/>
    </location>
</feature>
<feature type="compositionally biased region" description="Basic and acidic residues" evidence="1">
    <location>
        <begin position="1"/>
        <end position="10"/>
    </location>
</feature>
<keyword evidence="4" id="KW-1185">Reference proteome</keyword>
<comment type="caution">
    <text evidence="3">The sequence shown here is derived from an EMBL/GenBank/DDBJ whole genome shotgun (WGS) entry which is preliminary data.</text>
</comment>
<feature type="transmembrane region" description="Helical" evidence="2">
    <location>
        <begin position="181"/>
        <end position="202"/>
    </location>
</feature>
<feature type="transmembrane region" description="Helical" evidence="2">
    <location>
        <begin position="368"/>
        <end position="386"/>
    </location>
</feature>
<gene>
    <name evidence="3" type="ORF">AWW66_23920</name>
</gene>
<evidence type="ECO:0000313" key="3">
    <source>
        <dbReference type="EMBL" id="KXK59503.1"/>
    </source>
</evidence>
<protein>
    <recommendedName>
        <fullName evidence="5">Oligosaccharide repeat unit polymerase</fullName>
    </recommendedName>
</protein>
<evidence type="ECO:0008006" key="5">
    <source>
        <dbReference type="Google" id="ProtNLM"/>
    </source>
</evidence>
<sequence length="438" mass="46366">MDDGRGRDAAPGRGTLSPPAPPVGGGARREGTGRLLRRYPVSIALLAPFALLVLPMAIVNQNPQTGFILRLVGLALLGSASVETLGLLFGSPDPQWRRGLRDANAQYPRLYLVARLVALTSIVANLAGAYTGRGTIVAQLSGTVPDSTVGAVASLFSGWGALGFALLVASHVGGHLARSRLYGWLAALTAAQALLAAMTAISAPLFGFVFFVAAAGAVCGIFRLRYLVVGVLVVFLLWPTMFDYRNSIREARGVAVTSGSTAADRLRLDRQIGAVAGYDVPVDLDQPGFSDHLRYGVVPRALDPDRPPISTGQQINRYLGGTTTSAFTFLALGNIWFFEGPVGVVVFYAVWAAVVVLLLRWRGAPGPARLSLLCFVLADPLLWSATYPDASISFIQHVVSAVPVFLVLWLTRRRPDPGWSRIGPGPAGRPRGPAGALP</sequence>
<feature type="transmembrane region" description="Helical" evidence="2">
    <location>
        <begin position="67"/>
        <end position="89"/>
    </location>
</feature>
<name>A0A136PM72_9ACTN</name>
<keyword evidence="2" id="KW-0812">Transmembrane</keyword>
<feature type="transmembrane region" description="Helical" evidence="2">
    <location>
        <begin position="318"/>
        <end position="338"/>
    </location>
</feature>
<dbReference type="AlphaFoldDB" id="A0A136PM72"/>
<organism evidence="3 4">
    <name type="scientific">Micromonospora rosaria</name>
    <dbReference type="NCBI Taxonomy" id="47874"/>
    <lineage>
        <taxon>Bacteria</taxon>
        <taxon>Bacillati</taxon>
        <taxon>Actinomycetota</taxon>
        <taxon>Actinomycetes</taxon>
        <taxon>Micromonosporales</taxon>
        <taxon>Micromonosporaceae</taxon>
        <taxon>Micromonospora</taxon>
    </lineage>
</organism>
<reference evidence="3 4" key="1">
    <citation type="submission" date="2016-01" db="EMBL/GenBank/DDBJ databases">
        <title>Whole genome sequence and analysis of Micromonospora rosaria DSM 803, which can produce antibacterial substance rosamicin.</title>
        <authorList>
            <person name="Yang H."/>
            <person name="He X."/>
            <person name="Zhu D."/>
        </authorList>
    </citation>
    <scope>NUCLEOTIDE SEQUENCE [LARGE SCALE GENOMIC DNA]</scope>
    <source>
        <strain evidence="3 4">DSM 803</strain>
    </source>
</reference>
<feature type="transmembrane region" description="Helical" evidence="2">
    <location>
        <begin position="392"/>
        <end position="411"/>
    </location>
</feature>
<dbReference type="EMBL" id="LRQV01000110">
    <property type="protein sequence ID" value="KXK59503.1"/>
    <property type="molecule type" value="Genomic_DNA"/>
</dbReference>
<dbReference type="OrthoDB" id="5024040at2"/>
<evidence type="ECO:0000256" key="1">
    <source>
        <dbReference type="SAM" id="MobiDB-lite"/>
    </source>
</evidence>
<dbReference type="RefSeq" id="WP_067370708.1">
    <property type="nucleotide sequence ID" value="NZ_JBIUBN010000004.1"/>
</dbReference>
<feature type="region of interest" description="Disordered" evidence="1">
    <location>
        <begin position="1"/>
        <end position="29"/>
    </location>
</feature>
<keyword evidence="2" id="KW-0472">Membrane</keyword>
<feature type="transmembrane region" description="Helical" evidence="2">
    <location>
        <begin position="110"/>
        <end position="130"/>
    </location>
</feature>
<keyword evidence="2" id="KW-1133">Transmembrane helix</keyword>
<dbReference type="Proteomes" id="UP000070620">
    <property type="component" value="Unassembled WGS sequence"/>
</dbReference>
<evidence type="ECO:0000256" key="2">
    <source>
        <dbReference type="SAM" id="Phobius"/>
    </source>
</evidence>
<proteinExistence type="predicted"/>
<feature type="transmembrane region" description="Helical" evidence="2">
    <location>
        <begin position="150"/>
        <end position="169"/>
    </location>
</feature>